<sequence>MNQLEIILDMILSVCVIRNAIPKAQVEQQDHSRLCNQFEKSSIHLLCRWNKVGEHFNCCPSLVNRCKILDKENRARNALGSKSTSQPNEEILERRCLSVCNASFLKGKEIAYHRRVKTLATSSYRTSPLELVELKRQLEKLLGKQCVMVRVPLLLVEKKDESMKWCVDYHQLVFLYSSEPFIVYSDASKMSLSYVFMLKDLAFKHLKTCERELSYRGLELVVVVLYLNFENISG</sequence>
<evidence type="ECO:0000313" key="1">
    <source>
        <dbReference type="EMBL" id="RDX93038.1"/>
    </source>
</evidence>
<evidence type="ECO:0000313" key="2">
    <source>
        <dbReference type="Proteomes" id="UP000257109"/>
    </source>
</evidence>
<keyword evidence="2" id="KW-1185">Reference proteome</keyword>
<dbReference type="EMBL" id="QJKJ01004712">
    <property type="protein sequence ID" value="RDX93038.1"/>
    <property type="molecule type" value="Genomic_DNA"/>
</dbReference>
<name>A0A371GR53_MUCPR</name>
<organism evidence="1 2">
    <name type="scientific">Mucuna pruriens</name>
    <name type="common">Velvet bean</name>
    <name type="synonym">Dolichos pruriens</name>
    <dbReference type="NCBI Taxonomy" id="157652"/>
    <lineage>
        <taxon>Eukaryota</taxon>
        <taxon>Viridiplantae</taxon>
        <taxon>Streptophyta</taxon>
        <taxon>Embryophyta</taxon>
        <taxon>Tracheophyta</taxon>
        <taxon>Spermatophyta</taxon>
        <taxon>Magnoliopsida</taxon>
        <taxon>eudicotyledons</taxon>
        <taxon>Gunneridae</taxon>
        <taxon>Pentapetalae</taxon>
        <taxon>rosids</taxon>
        <taxon>fabids</taxon>
        <taxon>Fabales</taxon>
        <taxon>Fabaceae</taxon>
        <taxon>Papilionoideae</taxon>
        <taxon>50 kb inversion clade</taxon>
        <taxon>NPAAA clade</taxon>
        <taxon>indigoferoid/millettioid clade</taxon>
        <taxon>Phaseoleae</taxon>
        <taxon>Mucuna</taxon>
    </lineage>
</organism>
<gene>
    <name evidence="1" type="ORF">CR513_24753</name>
</gene>
<protein>
    <recommendedName>
        <fullName evidence="3">Reverse transcriptase/retrotransposon-derived protein RNase H-like domain-containing protein</fullName>
    </recommendedName>
</protein>
<accession>A0A371GR53</accession>
<feature type="non-terminal residue" evidence="1">
    <location>
        <position position="1"/>
    </location>
</feature>
<dbReference type="Gene3D" id="3.10.10.10">
    <property type="entry name" value="HIV Type 1 Reverse Transcriptase, subunit A, domain 1"/>
    <property type="match status" value="1"/>
</dbReference>
<reference evidence="1" key="1">
    <citation type="submission" date="2018-05" db="EMBL/GenBank/DDBJ databases">
        <title>Draft genome of Mucuna pruriens seed.</title>
        <authorList>
            <person name="Nnadi N.E."/>
            <person name="Vos R."/>
            <person name="Hasami M.H."/>
            <person name="Devisetty U.K."/>
            <person name="Aguiy J.C."/>
        </authorList>
    </citation>
    <scope>NUCLEOTIDE SEQUENCE [LARGE SCALE GENOMIC DNA]</scope>
    <source>
        <strain evidence="1">JCA_2017</strain>
    </source>
</reference>
<dbReference type="Proteomes" id="UP000257109">
    <property type="component" value="Unassembled WGS sequence"/>
</dbReference>
<evidence type="ECO:0008006" key="3">
    <source>
        <dbReference type="Google" id="ProtNLM"/>
    </source>
</evidence>
<dbReference type="AlphaFoldDB" id="A0A371GR53"/>
<proteinExistence type="predicted"/>
<comment type="caution">
    <text evidence="1">The sequence shown here is derived from an EMBL/GenBank/DDBJ whole genome shotgun (WGS) entry which is preliminary data.</text>
</comment>